<keyword evidence="3" id="KW-1185">Reference proteome</keyword>
<evidence type="ECO:0000256" key="1">
    <source>
        <dbReference type="SAM" id="MobiDB-lite"/>
    </source>
</evidence>
<name>A0AAN4R1U2_9PROT</name>
<reference evidence="2 3" key="1">
    <citation type="submission" date="2019-07" db="EMBL/GenBank/DDBJ databases">
        <title>Whole genome shotgun sequence of Asaia bogorensis NBRC 16594.</title>
        <authorList>
            <person name="Hosoyama A."/>
            <person name="Uohara A."/>
            <person name="Ohji S."/>
            <person name="Ichikawa N."/>
        </authorList>
    </citation>
    <scope>NUCLEOTIDE SEQUENCE [LARGE SCALE GENOMIC DNA]</scope>
    <source>
        <strain evidence="2 3">NBRC 16594</strain>
    </source>
</reference>
<feature type="region of interest" description="Disordered" evidence="1">
    <location>
        <begin position="1"/>
        <end position="27"/>
    </location>
</feature>
<feature type="compositionally biased region" description="Polar residues" evidence="1">
    <location>
        <begin position="1"/>
        <end position="12"/>
    </location>
</feature>
<gene>
    <name evidence="2" type="ORF">ABO01nite_07100</name>
</gene>
<accession>A0AAN4R1U2</accession>
<dbReference type="AlphaFoldDB" id="A0AAN4R1U2"/>
<dbReference type="Proteomes" id="UP000321287">
    <property type="component" value="Unassembled WGS sequence"/>
</dbReference>
<evidence type="ECO:0000313" key="2">
    <source>
        <dbReference type="EMBL" id="GEL52703.1"/>
    </source>
</evidence>
<protein>
    <submittedName>
        <fullName evidence="2">Uncharacterized protein</fullName>
    </submittedName>
</protein>
<evidence type="ECO:0000313" key="3">
    <source>
        <dbReference type="Proteomes" id="UP000321287"/>
    </source>
</evidence>
<comment type="caution">
    <text evidence="2">The sequence shown here is derived from an EMBL/GenBank/DDBJ whole genome shotgun (WGS) entry which is preliminary data.</text>
</comment>
<sequence length="106" mass="11567">MERKSMSASPVQTVFLPDRPTTPPLTGRDTIKAKRAMASYMNSLAEQAGFAGRTAAERLWRNAAADKRHEAEQMERAAQGRSIIPDAPNANPVLALLARHGRLGRS</sequence>
<proteinExistence type="predicted"/>
<dbReference type="EMBL" id="BJVS01000002">
    <property type="protein sequence ID" value="GEL52703.1"/>
    <property type="molecule type" value="Genomic_DNA"/>
</dbReference>
<organism evidence="2 3">
    <name type="scientific">Asaia bogorensis NBRC 16594</name>
    <dbReference type="NCBI Taxonomy" id="1231624"/>
    <lineage>
        <taxon>Bacteria</taxon>
        <taxon>Pseudomonadati</taxon>
        <taxon>Pseudomonadota</taxon>
        <taxon>Alphaproteobacteria</taxon>
        <taxon>Acetobacterales</taxon>
        <taxon>Acetobacteraceae</taxon>
        <taxon>Asaia</taxon>
    </lineage>
</organism>